<evidence type="ECO:0000313" key="1">
    <source>
        <dbReference type="EMBL" id="QJA78434.1"/>
    </source>
</evidence>
<accession>A0A6M3K9P9</accession>
<protein>
    <submittedName>
        <fullName evidence="1">Uncharacterized protein</fullName>
    </submittedName>
</protein>
<sequence>MISDSFDYVESIMETWDDQWGEPEIASMEPEGWGEYVKEVNRKLTDASEGEVENLEGVGRDAGG</sequence>
<gene>
    <name evidence="1" type="ORF">MM415A01070_0001</name>
</gene>
<proteinExistence type="predicted"/>
<name>A0A6M3K9P9_9ZZZZ</name>
<reference evidence="1" key="1">
    <citation type="submission" date="2020-03" db="EMBL/GenBank/DDBJ databases">
        <title>The deep terrestrial virosphere.</title>
        <authorList>
            <person name="Holmfeldt K."/>
            <person name="Nilsson E."/>
            <person name="Simone D."/>
            <person name="Lopez-Fernandez M."/>
            <person name="Wu X."/>
            <person name="de Brujin I."/>
            <person name="Lundin D."/>
            <person name="Andersson A."/>
            <person name="Bertilsson S."/>
            <person name="Dopson M."/>
        </authorList>
    </citation>
    <scope>NUCLEOTIDE SEQUENCE</scope>
    <source>
        <strain evidence="1">MM415A01070</strain>
    </source>
</reference>
<organism evidence="1">
    <name type="scientific">viral metagenome</name>
    <dbReference type="NCBI Taxonomy" id="1070528"/>
    <lineage>
        <taxon>unclassified sequences</taxon>
        <taxon>metagenomes</taxon>
        <taxon>organismal metagenomes</taxon>
    </lineage>
</organism>
<dbReference type="EMBL" id="MT142337">
    <property type="protein sequence ID" value="QJA78434.1"/>
    <property type="molecule type" value="Genomic_DNA"/>
</dbReference>
<dbReference type="AlphaFoldDB" id="A0A6M3K9P9"/>